<name>A0A834Z3V3_TETSI</name>
<dbReference type="CDD" id="cd00519">
    <property type="entry name" value="Lipase_3"/>
    <property type="match status" value="1"/>
</dbReference>
<dbReference type="GO" id="GO:0004806">
    <property type="term" value="F:triacylglycerol lipase activity"/>
    <property type="evidence" value="ECO:0007669"/>
    <property type="project" value="InterPro"/>
</dbReference>
<reference evidence="2 3" key="1">
    <citation type="submission" date="2020-04" db="EMBL/GenBank/DDBJ databases">
        <title>Plant Genome Project.</title>
        <authorList>
            <person name="Zhang R.-G."/>
        </authorList>
    </citation>
    <scope>NUCLEOTIDE SEQUENCE [LARGE SCALE GENOMIC DNA]</scope>
    <source>
        <strain evidence="2">YNK0</strain>
        <tissue evidence="2">Leaf</tissue>
    </source>
</reference>
<dbReference type="SUPFAM" id="SSF53474">
    <property type="entry name" value="alpha/beta-Hydrolases"/>
    <property type="match status" value="1"/>
</dbReference>
<dbReference type="Proteomes" id="UP000655225">
    <property type="component" value="Unassembled WGS sequence"/>
</dbReference>
<dbReference type="GO" id="GO:0006629">
    <property type="term" value="P:lipid metabolic process"/>
    <property type="evidence" value="ECO:0007669"/>
    <property type="project" value="InterPro"/>
</dbReference>
<organism evidence="2 3">
    <name type="scientific">Tetracentron sinense</name>
    <name type="common">Spur-leaf</name>
    <dbReference type="NCBI Taxonomy" id="13715"/>
    <lineage>
        <taxon>Eukaryota</taxon>
        <taxon>Viridiplantae</taxon>
        <taxon>Streptophyta</taxon>
        <taxon>Embryophyta</taxon>
        <taxon>Tracheophyta</taxon>
        <taxon>Spermatophyta</taxon>
        <taxon>Magnoliopsida</taxon>
        <taxon>Trochodendrales</taxon>
        <taxon>Trochodendraceae</taxon>
        <taxon>Tetracentron</taxon>
    </lineage>
</organism>
<accession>A0A834Z3V3</accession>
<proteinExistence type="predicted"/>
<dbReference type="OrthoDB" id="438440at2759"/>
<dbReference type="PANTHER" id="PTHR46086:SF17">
    <property type="entry name" value="ALPHA_BETA-HYDROLASES SUPERFAMILY PROTEIN"/>
    <property type="match status" value="1"/>
</dbReference>
<feature type="domain" description="Fungal lipase-type" evidence="1">
    <location>
        <begin position="214"/>
        <end position="377"/>
    </location>
</feature>
<evidence type="ECO:0000259" key="1">
    <source>
        <dbReference type="Pfam" id="PF01764"/>
    </source>
</evidence>
<dbReference type="InterPro" id="IPR029058">
    <property type="entry name" value="AB_hydrolase_fold"/>
</dbReference>
<keyword evidence="3" id="KW-1185">Reference proteome</keyword>
<gene>
    <name evidence="2" type="ORF">HHK36_014698</name>
</gene>
<protein>
    <recommendedName>
        <fullName evidence="1">Fungal lipase-type domain-containing protein</fullName>
    </recommendedName>
</protein>
<dbReference type="Pfam" id="PF01764">
    <property type="entry name" value="Lipase_3"/>
    <property type="match status" value="1"/>
</dbReference>
<dbReference type="AlphaFoldDB" id="A0A834Z3V3"/>
<dbReference type="InterPro" id="IPR002921">
    <property type="entry name" value="Fungal_lipase-type"/>
</dbReference>
<dbReference type="InterPro" id="IPR044819">
    <property type="entry name" value="OBL-like"/>
</dbReference>
<sequence length="485" mass="55919">MASSSSSEYMIYDLKNLSFSDMISILFYPRELWRYKFVTSSFPDTKFKSFYFRLMLVLTGIIQKLLSRLGGNLKSVGARVEYTFNLVSLNGGIRGLFLKYIKGSLEFPKPGTENFRSIISYIDERIDLYKGSSFLGFQPETVIVDTVGKINPLDLCAITSKLAYENKAYVSNVVTNHWKMHFVEFYDFFNESLQDRATQAFIFCDRSEDAKLIVVAFRGTEPFNPKDWLTDFEISWISMGEMGKVHHGFMQALGMQDKTDYRKGWPKNLSGDKDNKKFAYYTIREKLRTLLKHNKNAKILVTGHSLGGALAVLFPSILVFHKEDTILSSLNGVYTFGQPRVGDEVFGKYMEAQLNKNYKRYYRMVYRYDIVPRGPFEEPVINFSHFGGCIYYKSWYNVKVLEEEPNDNYLNLLYFPSMHFNALLDLIRALTIVITEGKDFKESRTSLLLRIFGLLLPGVASHSPRDYVNSARLGKIVIVKDVKID</sequence>
<dbReference type="Gene3D" id="3.40.50.1820">
    <property type="entry name" value="alpha/beta hydrolase"/>
    <property type="match status" value="1"/>
</dbReference>
<evidence type="ECO:0000313" key="3">
    <source>
        <dbReference type="Proteomes" id="UP000655225"/>
    </source>
</evidence>
<dbReference type="PANTHER" id="PTHR46086">
    <property type="entry name" value="ALPHA/BETA-HYDROLASES SUPERFAMILY PROTEIN"/>
    <property type="match status" value="1"/>
</dbReference>
<dbReference type="EMBL" id="JABCRI010000010">
    <property type="protein sequence ID" value="KAF8398835.1"/>
    <property type="molecule type" value="Genomic_DNA"/>
</dbReference>
<dbReference type="OMA" id="WYNVKVL"/>
<comment type="caution">
    <text evidence="2">The sequence shown here is derived from an EMBL/GenBank/DDBJ whole genome shotgun (WGS) entry which is preliminary data.</text>
</comment>
<evidence type="ECO:0000313" key="2">
    <source>
        <dbReference type="EMBL" id="KAF8398835.1"/>
    </source>
</evidence>